<feature type="transmembrane region" description="Helical" evidence="8">
    <location>
        <begin position="59"/>
        <end position="78"/>
    </location>
</feature>
<keyword evidence="4" id="KW-0997">Cell inner membrane</keyword>
<comment type="subcellular location">
    <subcellularLocation>
        <location evidence="1">Cell inner membrane</location>
        <topology evidence="1">Multi-pass membrane protein</topology>
    </subcellularLocation>
</comment>
<evidence type="ECO:0000256" key="5">
    <source>
        <dbReference type="ARBA" id="ARBA00022692"/>
    </source>
</evidence>
<feature type="transmembrane region" description="Helical" evidence="8">
    <location>
        <begin position="370"/>
        <end position="390"/>
    </location>
</feature>
<evidence type="ECO:0000256" key="1">
    <source>
        <dbReference type="ARBA" id="ARBA00004429"/>
    </source>
</evidence>
<dbReference type="GO" id="GO:0030395">
    <property type="term" value="F:lactose binding"/>
    <property type="evidence" value="ECO:0007669"/>
    <property type="project" value="TreeGrafter"/>
</dbReference>
<reference evidence="10" key="1">
    <citation type="submission" date="2021-06" db="EMBL/GenBank/DDBJ databases">
        <title>Elioraea tepida, sp. nov., a moderately thermophilic aerobic anoxygenic phototrophic bacterium isolated from an alkaline siliceous hot spring mat community in Yellowstone National Park, WY, USA.</title>
        <authorList>
            <person name="Saini M.K."/>
            <person name="Yoshida S."/>
            <person name="Sebastian A."/>
            <person name="Hirose S."/>
            <person name="Hara E."/>
            <person name="Tamaki H."/>
            <person name="Soulier N.T."/>
            <person name="Albert I."/>
            <person name="Hanada S."/>
            <person name="Bryant D.A."/>
            <person name="Tank M."/>
        </authorList>
    </citation>
    <scope>NUCLEOTIDE SEQUENCE</scope>
    <source>
        <strain evidence="10">MS-P2</strain>
    </source>
</reference>
<dbReference type="Pfam" id="PF12832">
    <property type="entry name" value="MFS_1_like"/>
    <property type="match status" value="1"/>
</dbReference>
<evidence type="ECO:0000256" key="3">
    <source>
        <dbReference type="ARBA" id="ARBA00022475"/>
    </source>
</evidence>
<dbReference type="NCBIfam" id="NF037955">
    <property type="entry name" value="mfs"/>
    <property type="match status" value="1"/>
</dbReference>
<feature type="transmembrane region" description="Helical" evidence="8">
    <location>
        <begin position="113"/>
        <end position="140"/>
    </location>
</feature>
<keyword evidence="5 8" id="KW-0812">Transmembrane</keyword>
<protein>
    <submittedName>
        <fullName evidence="10">MFS transporter</fullName>
    </submittedName>
</protein>
<name>A0A975U476_9PROT</name>
<feature type="transmembrane region" description="Helical" evidence="8">
    <location>
        <begin position="23"/>
        <end position="47"/>
    </location>
</feature>
<evidence type="ECO:0000256" key="8">
    <source>
        <dbReference type="SAM" id="Phobius"/>
    </source>
</evidence>
<feature type="transmembrane region" description="Helical" evidence="8">
    <location>
        <begin position="343"/>
        <end position="364"/>
    </location>
</feature>
<dbReference type="AlphaFoldDB" id="A0A975U476"/>
<evidence type="ECO:0000313" key="11">
    <source>
        <dbReference type="Proteomes" id="UP000694001"/>
    </source>
</evidence>
<proteinExistence type="predicted"/>
<organism evidence="10 11">
    <name type="scientific">Elioraea tepida</name>
    <dbReference type="NCBI Taxonomy" id="2843330"/>
    <lineage>
        <taxon>Bacteria</taxon>
        <taxon>Pseudomonadati</taxon>
        <taxon>Pseudomonadota</taxon>
        <taxon>Alphaproteobacteria</taxon>
        <taxon>Acetobacterales</taxon>
        <taxon>Elioraeaceae</taxon>
        <taxon>Elioraea</taxon>
    </lineage>
</organism>
<keyword evidence="3" id="KW-1003">Cell membrane</keyword>
<dbReference type="PIRSF" id="PIRSF004925">
    <property type="entry name" value="HcaT"/>
    <property type="match status" value="1"/>
</dbReference>
<dbReference type="KEGG" id="elio:KO353_07260"/>
<keyword evidence="6 8" id="KW-1133">Transmembrane helix</keyword>
<gene>
    <name evidence="10" type="ORF">KO353_07260</name>
</gene>
<evidence type="ECO:0000256" key="2">
    <source>
        <dbReference type="ARBA" id="ARBA00022448"/>
    </source>
</evidence>
<dbReference type="Proteomes" id="UP000694001">
    <property type="component" value="Chromosome"/>
</dbReference>
<feature type="transmembrane region" description="Helical" evidence="8">
    <location>
        <begin position="311"/>
        <end position="331"/>
    </location>
</feature>
<evidence type="ECO:0000259" key="9">
    <source>
        <dbReference type="Pfam" id="PF12832"/>
    </source>
</evidence>
<dbReference type="RefSeq" id="WP_218287031.1">
    <property type="nucleotide sequence ID" value="NZ_CP076448.1"/>
</dbReference>
<keyword evidence="2" id="KW-0813">Transport</keyword>
<dbReference type="PANTHER" id="PTHR23522">
    <property type="entry name" value="BLL5896 PROTEIN"/>
    <property type="match status" value="1"/>
</dbReference>
<dbReference type="InterPro" id="IPR024989">
    <property type="entry name" value="MFS_assoc_dom"/>
</dbReference>
<feature type="transmembrane region" description="Helical" evidence="8">
    <location>
        <begin position="175"/>
        <end position="195"/>
    </location>
</feature>
<evidence type="ECO:0000256" key="6">
    <source>
        <dbReference type="ARBA" id="ARBA00022989"/>
    </source>
</evidence>
<dbReference type="InterPro" id="IPR026032">
    <property type="entry name" value="HcaT-like"/>
</dbReference>
<feature type="transmembrane region" description="Helical" evidence="8">
    <location>
        <begin position="90"/>
        <end position="107"/>
    </location>
</feature>
<sequence>MKAADGDASEPARRTRGPAERTAGVRLALYYAAAFAGPGVALPFLPAFLAARGLAAEEIGAVLAAQLLARLCFGPIAGRAADAWGCRAQAAFLSAAAGTLASVLVAAAPPPLQLAACALAGAVTAPLVPFGDALALNAAAQGTCDFGRVRSAGSASFIAGTLAGGVAVGRLGAEVVPWAMAGGFAATAAAALALPRFEAPPARGRGRGLALLRNRGFVLLLLASGLVQGSHAAHYGFSVLWWQRNGIAPGLAGAIWIIGVVAEIVLLMAGRRAGARVGPVGLLAIGASAGLVRWTATALTTEPVILGALQVLHALTFGATMLGAAGLIVRLVPAELGATAQALHAAAGPGLFTLALTASSGPLYGRFGGGVFLAMAAACALALLAITALARGSGPRRAEVERSAGSLGVRISAAGRPPRTKRRHARGG</sequence>
<accession>A0A975U476</accession>
<feature type="domain" description="Major facilitator superfamily associated" evidence="9">
    <location>
        <begin position="26"/>
        <end position="364"/>
    </location>
</feature>
<feature type="transmembrane region" description="Helical" evidence="8">
    <location>
        <begin position="152"/>
        <end position="169"/>
    </location>
</feature>
<dbReference type="GO" id="GO:0005886">
    <property type="term" value="C:plasma membrane"/>
    <property type="evidence" value="ECO:0007669"/>
    <property type="project" value="UniProtKB-SubCell"/>
</dbReference>
<dbReference type="EMBL" id="CP076448">
    <property type="protein sequence ID" value="QXM25980.1"/>
    <property type="molecule type" value="Genomic_DNA"/>
</dbReference>
<feature type="transmembrane region" description="Helical" evidence="8">
    <location>
        <begin position="216"/>
        <end position="235"/>
    </location>
</feature>
<dbReference type="PANTHER" id="PTHR23522:SF10">
    <property type="entry name" value="3-PHENYLPROPIONIC ACID TRANSPORTER-RELATED"/>
    <property type="match status" value="1"/>
</dbReference>
<dbReference type="GO" id="GO:0015528">
    <property type="term" value="F:lactose:proton symporter activity"/>
    <property type="evidence" value="ECO:0007669"/>
    <property type="project" value="TreeGrafter"/>
</dbReference>
<keyword evidence="7 8" id="KW-0472">Membrane</keyword>
<evidence type="ECO:0000313" key="10">
    <source>
        <dbReference type="EMBL" id="QXM25980.1"/>
    </source>
</evidence>
<feature type="transmembrane region" description="Helical" evidence="8">
    <location>
        <begin position="280"/>
        <end position="299"/>
    </location>
</feature>
<evidence type="ECO:0000256" key="7">
    <source>
        <dbReference type="ARBA" id="ARBA00023136"/>
    </source>
</evidence>
<keyword evidence="11" id="KW-1185">Reference proteome</keyword>
<evidence type="ECO:0000256" key="4">
    <source>
        <dbReference type="ARBA" id="ARBA00022519"/>
    </source>
</evidence>
<feature type="transmembrane region" description="Helical" evidence="8">
    <location>
        <begin position="247"/>
        <end position="268"/>
    </location>
</feature>